<evidence type="ECO:0000259" key="1">
    <source>
        <dbReference type="Pfam" id="PF02627"/>
    </source>
</evidence>
<evidence type="ECO:0000313" key="3">
    <source>
        <dbReference type="Proteomes" id="UP000501048"/>
    </source>
</evidence>
<dbReference type="NCBIfam" id="TIGR00778">
    <property type="entry name" value="ahpD_dom"/>
    <property type="match status" value="1"/>
</dbReference>
<organism evidence="2 3">
    <name type="scientific">Bacillus mojavensis</name>
    <dbReference type="NCBI Taxonomy" id="72360"/>
    <lineage>
        <taxon>Bacteria</taxon>
        <taxon>Bacillati</taxon>
        <taxon>Bacillota</taxon>
        <taxon>Bacilli</taxon>
        <taxon>Bacillales</taxon>
        <taxon>Bacillaceae</taxon>
        <taxon>Bacillus</taxon>
    </lineage>
</organism>
<sequence length="146" mass="17123">MMTKRIPYDQTAPDGLQIMMKMEAYTKTSNINWTTRELIKIRGSQLNGCAYCINIHTKDARKMGETEQRIYGLNAWEECNFYTPEEKAALLLTEHVTFISNKRVPDDVYQEVRKYYNEKEYVDLILIINQINSWNRIAISMGNIAE</sequence>
<gene>
    <name evidence="2" type="primary">ydfG</name>
    <name evidence="2" type="ORF">HC660_04670</name>
</gene>
<proteinExistence type="predicted"/>
<dbReference type="Proteomes" id="UP000501048">
    <property type="component" value="Chromosome"/>
</dbReference>
<dbReference type="EMBL" id="CP051464">
    <property type="protein sequence ID" value="QJC94979.1"/>
    <property type="molecule type" value="Genomic_DNA"/>
</dbReference>
<dbReference type="Gene3D" id="1.20.1290.10">
    <property type="entry name" value="AhpD-like"/>
    <property type="match status" value="1"/>
</dbReference>
<dbReference type="PANTHER" id="PTHR34846">
    <property type="entry name" value="4-CARBOXYMUCONOLACTONE DECARBOXYLASE FAMILY PROTEIN (AFU_ORTHOLOGUE AFUA_6G11590)"/>
    <property type="match status" value="1"/>
</dbReference>
<dbReference type="Pfam" id="PF02627">
    <property type="entry name" value="CMD"/>
    <property type="match status" value="1"/>
</dbReference>
<reference evidence="2 3" key="1">
    <citation type="submission" date="2020-04" db="EMBL/GenBank/DDBJ databases">
        <title>Plant growth promoting and environmental Bacillus: genomic and epigenetic comparison.</title>
        <authorList>
            <person name="Reva O.N."/>
            <person name="Lutz S."/>
            <person name="Ahrens C.H."/>
        </authorList>
    </citation>
    <scope>NUCLEOTIDE SEQUENCE [LARGE SCALE GENOMIC DNA]</scope>
    <source>
        <strain evidence="2 3">UCMB5075</strain>
    </source>
</reference>
<dbReference type="InterPro" id="IPR004675">
    <property type="entry name" value="AhpD_core"/>
</dbReference>
<feature type="domain" description="Carboxymuconolactone decarboxylase-like" evidence="1">
    <location>
        <begin position="14"/>
        <end position="94"/>
    </location>
</feature>
<dbReference type="SUPFAM" id="SSF69118">
    <property type="entry name" value="AhpD-like"/>
    <property type="match status" value="1"/>
</dbReference>
<evidence type="ECO:0000313" key="2">
    <source>
        <dbReference type="EMBL" id="QJC94979.1"/>
    </source>
</evidence>
<protein>
    <submittedName>
        <fullName evidence="2">4-carboxymuconolactone decarboxylase /alkylhydroperoxidase</fullName>
    </submittedName>
</protein>
<dbReference type="PANTHER" id="PTHR34846:SF10">
    <property type="entry name" value="CYTOPLASMIC PROTEIN"/>
    <property type="match status" value="1"/>
</dbReference>
<name>A0ABX6LT08_BACMO</name>
<accession>A0ABX6LT08</accession>
<dbReference type="InterPro" id="IPR029032">
    <property type="entry name" value="AhpD-like"/>
</dbReference>
<keyword evidence="3" id="KW-1185">Reference proteome</keyword>
<dbReference type="InterPro" id="IPR003779">
    <property type="entry name" value="CMD-like"/>
</dbReference>